<dbReference type="EMBL" id="SOCP01000010">
    <property type="protein sequence ID" value="TDV46918.1"/>
    <property type="molecule type" value="Genomic_DNA"/>
</dbReference>
<proteinExistence type="predicted"/>
<dbReference type="Proteomes" id="UP000294927">
    <property type="component" value="Unassembled WGS sequence"/>
</dbReference>
<feature type="compositionally biased region" description="Low complexity" evidence="1">
    <location>
        <begin position="249"/>
        <end position="260"/>
    </location>
</feature>
<feature type="region of interest" description="Disordered" evidence="1">
    <location>
        <begin position="164"/>
        <end position="260"/>
    </location>
</feature>
<dbReference type="AlphaFoldDB" id="A0A4R7VD59"/>
<reference evidence="2 3" key="1">
    <citation type="submission" date="2019-03" db="EMBL/GenBank/DDBJ databases">
        <title>Genomic Encyclopedia of Archaeal and Bacterial Type Strains, Phase II (KMG-II): from individual species to whole genera.</title>
        <authorList>
            <person name="Goeker M."/>
        </authorList>
    </citation>
    <scope>NUCLEOTIDE SEQUENCE [LARGE SCALE GENOMIC DNA]</scope>
    <source>
        <strain evidence="2 3">DSM 45499</strain>
    </source>
</reference>
<evidence type="ECO:0000313" key="2">
    <source>
        <dbReference type="EMBL" id="TDV46918.1"/>
    </source>
</evidence>
<evidence type="ECO:0000313" key="3">
    <source>
        <dbReference type="Proteomes" id="UP000294927"/>
    </source>
</evidence>
<comment type="caution">
    <text evidence="2">The sequence shown here is derived from an EMBL/GenBank/DDBJ whole genome shotgun (WGS) entry which is preliminary data.</text>
</comment>
<evidence type="ECO:0000256" key="1">
    <source>
        <dbReference type="SAM" id="MobiDB-lite"/>
    </source>
</evidence>
<keyword evidence="3" id="KW-1185">Reference proteome</keyword>
<accession>A0A4R7VD59</accession>
<feature type="compositionally biased region" description="Polar residues" evidence="1">
    <location>
        <begin position="110"/>
        <end position="120"/>
    </location>
</feature>
<feature type="region of interest" description="Disordered" evidence="1">
    <location>
        <begin position="95"/>
        <end position="130"/>
    </location>
</feature>
<organism evidence="2 3">
    <name type="scientific">Actinophytocola oryzae</name>
    <dbReference type="NCBI Taxonomy" id="502181"/>
    <lineage>
        <taxon>Bacteria</taxon>
        <taxon>Bacillati</taxon>
        <taxon>Actinomycetota</taxon>
        <taxon>Actinomycetes</taxon>
        <taxon>Pseudonocardiales</taxon>
        <taxon>Pseudonocardiaceae</taxon>
    </lineage>
</organism>
<feature type="compositionally biased region" description="Low complexity" evidence="1">
    <location>
        <begin position="164"/>
        <end position="181"/>
    </location>
</feature>
<dbReference type="RefSeq" id="WP_133905439.1">
    <property type="nucleotide sequence ID" value="NZ_SOCP01000010.1"/>
</dbReference>
<protein>
    <submittedName>
        <fullName evidence="2">Uncharacterized protein</fullName>
    </submittedName>
</protein>
<name>A0A4R7VD59_9PSEU</name>
<sequence length="260" mass="25464">MESSRLLRRGLLVAAVASAGWLLSVVFAGVASAEEAQADQTVDEPQAQTLRDPSGGLLGDLLGGLTDTLGGVADKVGDFTGSLVDTSADFLSPSLTAPQGHAPILDVPSLPSSGSAADGSTTDESDGSLPRVDVVTTTAPAAPPELPPPPLLVIPDAQPFPVTQPAVAQAAAPGPAAQHTASEQAGSGDHEPAPVKTPAAPCGTGTAVSASHDNPGNARGTHGVLPTQDTLHPADAGFTTRGLAGGAAGRVAGLPASSPD</sequence>
<gene>
    <name evidence="2" type="ORF">CLV71_110101</name>
</gene>